<dbReference type="Pfam" id="PF13304">
    <property type="entry name" value="AAA_21"/>
    <property type="match status" value="1"/>
</dbReference>
<gene>
    <name evidence="2" type="ORF">QHF89_05200</name>
</gene>
<dbReference type="InterPro" id="IPR003959">
    <property type="entry name" value="ATPase_AAA_core"/>
</dbReference>
<dbReference type="Proteomes" id="UP001160301">
    <property type="component" value="Unassembled WGS sequence"/>
</dbReference>
<evidence type="ECO:0000313" key="2">
    <source>
        <dbReference type="EMBL" id="MDI1428876.1"/>
    </source>
</evidence>
<accession>A0ABT6NKN4</accession>
<dbReference type="PANTHER" id="PTHR43581">
    <property type="entry name" value="ATP/GTP PHOSPHATASE"/>
    <property type="match status" value="1"/>
</dbReference>
<name>A0ABT6NKN4_9BACT</name>
<feature type="domain" description="ATPase AAA-type core" evidence="1">
    <location>
        <begin position="256"/>
        <end position="403"/>
    </location>
</feature>
<dbReference type="EMBL" id="JARZHI010000003">
    <property type="protein sequence ID" value="MDI1428876.1"/>
    <property type="molecule type" value="Genomic_DNA"/>
</dbReference>
<dbReference type="Gene3D" id="3.40.50.300">
    <property type="entry name" value="P-loop containing nucleotide triphosphate hydrolases"/>
    <property type="match status" value="1"/>
</dbReference>
<protein>
    <submittedName>
        <fullName evidence="2">AAA family ATPase</fullName>
    </submittedName>
</protein>
<dbReference type="PANTHER" id="PTHR43581:SF2">
    <property type="entry name" value="EXCINUCLEASE ATPASE SUBUNIT"/>
    <property type="match status" value="1"/>
</dbReference>
<reference evidence="2 3" key="1">
    <citation type="submission" date="2023-04" db="EMBL/GenBank/DDBJ databases">
        <title>The genome sequence of Polyangium sorediatum DSM14670.</title>
        <authorList>
            <person name="Zhang X."/>
        </authorList>
    </citation>
    <scope>NUCLEOTIDE SEQUENCE [LARGE SCALE GENOMIC DNA]</scope>
    <source>
        <strain evidence="2 3">DSM 14670</strain>
    </source>
</reference>
<dbReference type="InterPro" id="IPR051396">
    <property type="entry name" value="Bact_Antivir_Def_Nuclease"/>
</dbReference>
<proteinExistence type="predicted"/>
<comment type="caution">
    <text evidence="2">The sequence shown here is derived from an EMBL/GenBank/DDBJ whole genome shotgun (WGS) entry which is preliminary data.</text>
</comment>
<dbReference type="InterPro" id="IPR027417">
    <property type="entry name" value="P-loop_NTPase"/>
</dbReference>
<evidence type="ECO:0000313" key="3">
    <source>
        <dbReference type="Proteomes" id="UP001160301"/>
    </source>
</evidence>
<sequence>MTTSPRVRRIKVTGLFGIFDHEIPLNMDERITILHGPNGYGKTKILWMLDGLLRGEWSRFASVPFDTFRVELDNEHVLGVERKQIASSDGPPRILKALADIEFFRQDGLGKKTQVFSWETIKDRYRAEDVEGRVYRDELPSASEEVTEWFQEWLAKACGGLDSRLIETQRLNHEVSVSDEMYRPRLAVRAYSKNVAMIIKSTLAAYANYAQELDSTFLDRLFQPSITVLPMEQIEKRLRRLEEKRARLGRLGVLDPEHELQKKSPQLVESKLDVLTVYVEDTESKLAVLEDLSQRIELLTECINRRFAYKQMSVSREQGFVFHSLVNGASVPLDSLSSGEQHEIVLLYKLLFNVEPGSLVLIDEPEISLHLAWQNQFLSDVSQMVALGGYDVLVATHSPAIINDRWDLTVELKGPELPAKAAE</sequence>
<keyword evidence="3" id="KW-1185">Reference proteome</keyword>
<organism evidence="2 3">
    <name type="scientific">Polyangium sorediatum</name>
    <dbReference type="NCBI Taxonomy" id="889274"/>
    <lineage>
        <taxon>Bacteria</taxon>
        <taxon>Pseudomonadati</taxon>
        <taxon>Myxococcota</taxon>
        <taxon>Polyangia</taxon>
        <taxon>Polyangiales</taxon>
        <taxon>Polyangiaceae</taxon>
        <taxon>Polyangium</taxon>
    </lineage>
</organism>
<evidence type="ECO:0000259" key="1">
    <source>
        <dbReference type="Pfam" id="PF13304"/>
    </source>
</evidence>
<dbReference type="RefSeq" id="WP_136967217.1">
    <property type="nucleotide sequence ID" value="NZ_JARZHI010000003.1"/>
</dbReference>
<dbReference type="SUPFAM" id="SSF52540">
    <property type="entry name" value="P-loop containing nucleoside triphosphate hydrolases"/>
    <property type="match status" value="1"/>
</dbReference>